<dbReference type="InterPro" id="IPR027417">
    <property type="entry name" value="P-loop_NTPase"/>
</dbReference>
<protein>
    <recommendedName>
        <fullName evidence="1">AAA+ ATPase domain-containing protein</fullName>
    </recommendedName>
</protein>
<dbReference type="PANTHER" id="PTHR42935">
    <property type="entry name" value="SLR0930 PROTEIN"/>
    <property type="match status" value="1"/>
</dbReference>
<dbReference type="CDD" id="cd00009">
    <property type="entry name" value="AAA"/>
    <property type="match status" value="1"/>
</dbReference>
<dbReference type="InterPro" id="IPR008533">
    <property type="entry name" value="DUF815"/>
</dbReference>
<name>A0A1M6HWQ0_9FIRM</name>
<dbReference type="Gene3D" id="3.40.50.300">
    <property type="entry name" value="P-loop containing nucleotide triphosphate hydrolases"/>
    <property type="match status" value="1"/>
</dbReference>
<evidence type="ECO:0000259" key="1">
    <source>
        <dbReference type="SMART" id="SM00382"/>
    </source>
</evidence>
<gene>
    <name evidence="2" type="ORF">SAMN05444373_103613</name>
</gene>
<dbReference type="AlphaFoldDB" id="A0A1M6HWQ0"/>
<evidence type="ECO:0000313" key="2">
    <source>
        <dbReference type="EMBL" id="SHJ26690.1"/>
    </source>
</evidence>
<organism evidence="2 3">
    <name type="scientific">Thermoclostridium caenicola</name>
    <dbReference type="NCBI Taxonomy" id="659425"/>
    <lineage>
        <taxon>Bacteria</taxon>
        <taxon>Bacillati</taxon>
        <taxon>Bacillota</taxon>
        <taxon>Clostridia</taxon>
        <taxon>Eubacteriales</taxon>
        <taxon>Oscillospiraceae</taxon>
        <taxon>Thermoclostridium</taxon>
    </lineage>
</organism>
<dbReference type="SMART" id="SM00382">
    <property type="entry name" value="AAA"/>
    <property type="match status" value="1"/>
</dbReference>
<reference evidence="2 3" key="1">
    <citation type="submission" date="2016-11" db="EMBL/GenBank/DDBJ databases">
        <authorList>
            <person name="Varghese N."/>
            <person name="Submissions S."/>
        </authorList>
    </citation>
    <scope>NUCLEOTIDE SEQUENCE [LARGE SCALE GENOMIC DNA]</scope>
    <source>
        <strain evidence="2 3">DSM 19027</strain>
    </source>
</reference>
<dbReference type="EMBL" id="FQZP01000036">
    <property type="protein sequence ID" value="SHJ26690.1"/>
    <property type="molecule type" value="Genomic_DNA"/>
</dbReference>
<dbReference type="SUPFAM" id="SSF52540">
    <property type="entry name" value="P-loop containing nucleoside triphosphate hydrolases"/>
    <property type="match status" value="1"/>
</dbReference>
<feature type="domain" description="AAA+ ATPase" evidence="1">
    <location>
        <begin position="235"/>
        <end position="353"/>
    </location>
</feature>
<dbReference type="InterPro" id="IPR003593">
    <property type="entry name" value="AAA+_ATPase"/>
</dbReference>
<keyword evidence="3" id="KW-1185">Reference proteome</keyword>
<dbReference type="Pfam" id="PF05673">
    <property type="entry name" value="DUF815"/>
    <property type="match status" value="1"/>
</dbReference>
<dbReference type="OrthoDB" id="9812140at2"/>
<dbReference type="PANTHER" id="PTHR42935:SF1">
    <property type="entry name" value="SLR0930 PROTEIN"/>
    <property type="match status" value="1"/>
</dbReference>
<dbReference type="RefSeq" id="WP_149679096.1">
    <property type="nucleotide sequence ID" value="NZ_DAONMB010000010.1"/>
</dbReference>
<dbReference type="Proteomes" id="UP000324781">
    <property type="component" value="Unassembled WGS sequence"/>
</dbReference>
<sequence length="443" mass="50557">MENDVKKLVARIESLVLFRDLLKDEVVGRFIRLLETVCGENRDCREFVRSYSDFFHSLVAQNMAQGLSGNCSFGDYLTHAVLYRETPVSLMAGQNHAAQMPGWLTGMLAGELNVLGEMAATTSRGIKTEWLRNCNREADIVSELPEWSAEPINYRFFEAGKPWGDSSDRLLDFYNQCGSGIFARYNGFVWERSGEQGVLRGVDDPDPVRLSDFIGYELQRKEIVENTLRFIRGYPANNLLLYGDRGTGKSSTVKALLNEYHSLGLRLIEVPKDLLSDFNHILRMIRNRPQKFIIFIDDLSFSDGESSYTAMKAVLEGSLENRPANVLVYATTNRRHLVKERFSERAGLMSDDPNDEIHAADTIEEKLSLADRFGMTITFTAPDQESYLRIVEGLAQQRGLTVDRDFLRKKAIQWEMMYNGRSPRTATQFINWLEGYLKTQEET</sequence>
<proteinExistence type="predicted"/>
<evidence type="ECO:0000313" key="3">
    <source>
        <dbReference type="Proteomes" id="UP000324781"/>
    </source>
</evidence>
<accession>A0A1M6HWQ0</accession>